<dbReference type="SUPFAM" id="SSF161219">
    <property type="entry name" value="CHY zinc finger-like"/>
    <property type="match status" value="1"/>
</dbReference>
<dbReference type="InterPro" id="IPR008913">
    <property type="entry name" value="Znf_CHY"/>
</dbReference>
<keyword evidence="1" id="KW-0479">Metal-binding</keyword>
<dbReference type="AlphaFoldDB" id="L7JVJ9"/>
<dbReference type="InterPro" id="IPR001841">
    <property type="entry name" value="Znf_RING"/>
</dbReference>
<dbReference type="Gene3D" id="2.20.28.10">
    <property type="match status" value="1"/>
</dbReference>
<dbReference type="VEuPathDB" id="MicrosporidiaDB:THOM_2000"/>
<evidence type="ECO:0000256" key="4">
    <source>
        <dbReference type="PROSITE-ProRule" id="PRU00601"/>
    </source>
</evidence>
<dbReference type="Gene3D" id="3.30.40.10">
    <property type="entry name" value="Zinc/RING finger domain, C3HC4 (zinc finger)"/>
    <property type="match status" value="1"/>
</dbReference>
<dbReference type="SUPFAM" id="SSF57850">
    <property type="entry name" value="RING/U-box"/>
    <property type="match status" value="1"/>
</dbReference>
<dbReference type="PANTHER" id="PTHR21319:SF0">
    <property type="entry name" value="AND RING FINGER DOMAIN PROTEIN, PUTATIVE (AFU_ORTHOLOGUE AFUA_1G08900)-RELATED"/>
    <property type="match status" value="1"/>
</dbReference>
<evidence type="ECO:0000259" key="5">
    <source>
        <dbReference type="PROSITE" id="PS50089"/>
    </source>
</evidence>
<feature type="domain" description="CTCHY-type" evidence="7">
    <location>
        <begin position="85"/>
        <end position="147"/>
    </location>
</feature>
<evidence type="ECO:0000313" key="8">
    <source>
        <dbReference type="EMBL" id="ELQ75071.1"/>
    </source>
</evidence>
<dbReference type="STRING" id="72359.L7JVJ9"/>
<dbReference type="InterPro" id="IPR037274">
    <property type="entry name" value="Znf_CHY_sf"/>
</dbReference>
<dbReference type="Pfam" id="PF13639">
    <property type="entry name" value="zf-RING_2"/>
    <property type="match status" value="1"/>
</dbReference>
<protein>
    <submittedName>
        <fullName evidence="8">Zn-finger protein</fullName>
    </submittedName>
</protein>
<name>L7JVJ9_TRAHO</name>
<evidence type="ECO:0000259" key="7">
    <source>
        <dbReference type="PROSITE" id="PS51270"/>
    </source>
</evidence>
<dbReference type="SUPFAM" id="SSF161245">
    <property type="entry name" value="Zinc hairpin stack"/>
    <property type="match status" value="1"/>
</dbReference>
<feature type="domain" description="CHY-type" evidence="6">
    <location>
        <begin position="16"/>
        <end position="83"/>
    </location>
</feature>
<organism evidence="8 9">
    <name type="scientific">Trachipleistophora hominis</name>
    <name type="common">Microsporidian parasite</name>
    <dbReference type="NCBI Taxonomy" id="72359"/>
    <lineage>
        <taxon>Eukaryota</taxon>
        <taxon>Fungi</taxon>
        <taxon>Fungi incertae sedis</taxon>
        <taxon>Microsporidia</taxon>
        <taxon>Pleistophoridae</taxon>
        <taxon>Trachipleistophora</taxon>
    </lineage>
</organism>
<proteinExistence type="predicted"/>
<evidence type="ECO:0000259" key="6">
    <source>
        <dbReference type="PROSITE" id="PS51266"/>
    </source>
</evidence>
<dbReference type="PROSITE" id="PS51266">
    <property type="entry name" value="ZF_CHY"/>
    <property type="match status" value="1"/>
</dbReference>
<evidence type="ECO:0000256" key="1">
    <source>
        <dbReference type="ARBA" id="ARBA00022723"/>
    </source>
</evidence>
<dbReference type="InterPro" id="IPR017921">
    <property type="entry name" value="Znf_CTCHY"/>
</dbReference>
<dbReference type="GO" id="GO:0008270">
    <property type="term" value="F:zinc ion binding"/>
    <property type="evidence" value="ECO:0007669"/>
    <property type="project" value="UniProtKB-KW"/>
</dbReference>
<dbReference type="PROSITE" id="PS50089">
    <property type="entry name" value="ZF_RING_2"/>
    <property type="match status" value="1"/>
</dbReference>
<evidence type="ECO:0000256" key="2">
    <source>
        <dbReference type="ARBA" id="ARBA00022771"/>
    </source>
</evidence>
<reference evidence="8 9" key="1">
    <citation type="journal article" date="2012" name="PLoS Pathog.">
        <title>The genome of the obligate intracellular parasite Trachipleistophora hominis: new insights into microsporidian genome dynamics and reductive evolution.</title>
        <authorList>
            <person name="Heinz E."/>
            <person name="Williams T.A."/>
            <person name="Nakjang S."/>
            <person name="Noel C.J."/>
            <person name="Swan D.C."/>
            <person name="Goldberg A.V."/>
            <person name="Harris S.R."/>
            <person name="Weinmaier T."/>
            <person name="Markert S."/>
            <person name="Becher D."/>
            <person name="Bernhardt J."/>
            <person name="Dagan T."/>
            <person name="Hacker C."/>
            <person name="Lucocq J.M."/>
            <person name="Schweder T."/>
            <person name="Rattei T."/>
            <person name="Hall N."/>
            <person name="Hirt R.P."/>
            <person name="Embley T.M."/>
        </authorList>
    </citation>
    <scope>NUCLEOTIDE SEQUENCE [LARGE SCALE GENOMIC DNA]</scope>
</reference>
<dbReference type="InterPro" id="IPR013083">
    <property type="entry name" value="Znf_RING/FYVE/PHD"/>
</dbReference>
<evidence type="ECO:0000256" key="3">
    <source>
        <dbReference type="ARBA" id="ARBA00022833"/>
    </source>
</evidence>
<dbReference type="HOGENOM" id="CLU_013368_1_2_1"/>
<dbReference type="GO" id="GO:0016567">
    <property type="term" value="P:protein ubiquitination"/>
    <property type="evidence" value="ECO:0007669"/>
    <property type="project" value="TreeGrafter"/>
</dbReference>
<dbReference type="OrthoDB" id="411372at2759"/>
<dbReference type="SMART" id="SM00184">
    <property type="entry name" value="RING"/>
    <property type="match status" value="1"/>
</dbReference>
<dbReference type="InterPro" id="IPR039512">
    <property type="entry name" value="RCHY1_zinc-ribbon"/>
</dbReference>
<dbReference type="PROSITE" id="PS51270">
    <property type="entry name" value="ZF_CTCHY"/>
    <property type="match status" value="1"/>
</dbReference>
<dbReference type="Proteomes" id="UP000011185">
    <property type="component" value="Unassembled WGS sequence"/>
</dbReference>
<dbReference type="InterPro" id="IPR037275">
    <property type="entry name" value="Znf_CTCHY_sf"/>
</dbReference>
<keyword evidence="2 4" id="KW-0863">Zinc-finger</keyword>
<dbReference type="GO" id="GO:0005634">
    <property type="term" value="C:nucleus"/>
    <property type="evidence" value="ECO:0007669"/>
    <property type="project" value="TreeGrafter"/>
</dbReference>
<dbReference type="Pfam" id="PF05495">
    <property type="entry name" value="zf-CHY"/>
    <property type="match status" value="1"/>
</dbReference>
<evidence type="ECO:0000313" key="9">
    <source>
        <dbReference type="Proteomes" id="UP000011185"/>
    </source>
</evidence>
<dbReference type="InParanoid" id="L7JVJ9"/>
<keyword evidence="9" id="KW-1185">Reference proteome</keyword>
<gene>
    <name evidence="8" type="ORF">THOM_2000</name>
</gene>
<dbReference type="OMA" id="KLYPCRL"/>
<sequence>MSFTNTKKIASPLFMATIESFGCKHYRRKCLIITDCCKRTYPCRLCHDHNEDHRMIRHRTKYMLCLCCGMIQGASQFCIMCKVKMANYFCKTCKFWTDSLGVFHCKQCKVCRVGNKNAFFHCSDCNACLPRELLNNHNHVENTLKSTCPICAEFMFESVNDVVLLNCGHSIHFACFKVYKESSFQCPVCLKSAGNTKVLNERIDCILNSNVNLNAKRQNYMCQVSCFDCQSVSKTIYTFLYNKCVKCGSYNTRINELYKTE</sequence>
<accession>L7JVJ9</accession>
<dbReference type="GO" id="GO:0061630">
    <property type="term" value="F:ubiquitin protein ligase activity"/>
    <property type="evidence" value="ECO:0007669"/>
    <property type="project" value="TreeGrafter"/>
</dbReference>
<dbReference type="Pfam" id="PF14599">
    <property type="entry name" value="zinc_ribbon_6"/>
    <property type="match status" value="1"/>
</dbReference>
<dbReference type="GO" id="GO:0006511">
    <property type="term" value="P:ubiquitin-dependent protein catabolic process"/>
    <property type="evidence" value="ECO:0007669"/>
    <property type="project" value="TreeGrafter"/>
</dbReference>
<dbReference type="FunCoup" id="L7JVJ9">
    <property type="interactions" value="91"/>
</dbReference>
<dbReference type="EMBL" id="JH993996">
    <property type="protein sequence ID" value="ELQ75071.1"/>
    <property type="molecule type" value="Genomic_DNA"/>
</dbReference>
<feature type="domain" description="RING-type" evidence="5">
    <location>
        <begin position="148"/>
        <end position="189"/>
    </location>
</feature>
<keyword evidence="3" id="KW-0862">Zinc</keyword>
<dbReference type="PANTHER" id="PTHR21319">
    <property type="entry name" value="RING FINGER AND CHY ZINC FINGER DOMAIN-CONTAINING PROTEIN 1"/>
    <property type="match status" value="1"/>
</dbReference>